<dbReference type="Proteomes" id="UP000005837">
    <property type="component" value="Unassembled WGS sequence"/>
</dbReference>
<evidence type="ECO:0000256" key="1">
    <source>
        <dbReference type="SAM" id="MobiDB-lite"/>
    </source>
</evidence>
<sequence length="61" mass="6790">MLSQSRAANGKQQCCQHHLFHHFLPINRGYSAKLKTASSLTPTLNNRLPEKQASLPSGNIF</sequence>
<proteinExistence type="predicted"/>
<comment type="caution">
    <text evidence="2">The sequence shown here is derived from an EMBL/GenBank/DDBJ whole genome shotgun (WGS) entry which is preliminary data.</text>
</comment>
<dbReference type="HOGENOM" id="CLU_2927891_0_0_4"/>
<name>C0DSS6_EIKCO</name>
<reference evidence="2 3" key="1">
    <citation type="submission" date="2009-01" db="EMBL/GenBank/DDBJ databases">
        <authorList>
            <person name="Fulton L."/>
            <person name="Clifton S."/>
            <person name="Chinwalla A.T."/>
            <person name="Mitreva M."/>
            <person name="Sodergren E."/>
            <person name="Weinstock G."/>
            <person name="Clifton S."/>
            <person name="Dooling D.J."/>
            <person name="Fulton B."/>
            <person name="Minx P."/>
            <person name="Pepin K.H."/>
            <person name="Johnson M."/>
            <person name="Bhonagiri V."/>
            <person name="Nash W.E."/>
            <person name="Mardis E.R."/>
            <person name="Wilson R.K."/>
        </authorList>
    </citation>
    <scope>NUCLEOTIDE SEQUENCE [LARGE SCALE GENOMIC DNA]</scope>
    <source>
        <strain evidence="2 3">ATCC 23834</strain>
    </source>
</reference>
<protein>
    <submittedName>
        <fullName evidence="2">Uncharacterized protein</fullName>
    </submittedName>
</protein>
<feature type="region of interest" description="Disordered" evidence="1">
    <location>
        <begin position="40"/>
        <end position="61"/>
    </location>
</feature>
<dbReference type="EMBL" id="ACEA01000007">
    <property type="protein sequence ID" value="EEG24921.1"/>
    <property type="molecule type" value="Genomic_DNA"/>
</dbReference>
<dbReference type="AlphaFoldDB" id="C0DSS6"/>
<evidence type="ECO:0000313" key="3">
    <source>
        <dbReference type="Proteomes" id="UP000005837"/>
    </source>
</evidence>
<gene>
    <name evidence="2" type="ORF">EIKCOROL_00398</name>
</gene>
<organism evidence="2 3">
    <name type="scientific">Eikenella corrodens ATCC 23834</name>
    <dbReference type="NCBI Taxonomy" id="546274"/>
    <lineage>
        <taxon>Bacteria</taxon>
        <taxon>Pseudomonadati</taxon>
        <taxon>Pseudomonadota</taxon>
        <taxon>Betaproteobacteria</taxon>
        <taxon>Neisseriales</taxon>
        <taxon>Neisseriaceae</taxon>
        <taxon>Eikenella</taxon>
    </lineage>
</organism>
<evidence type="ECO:0000313" key="2">
    <source>
        <dbReference type="EMBL" id="EEG24921.1"/>
    </source>
</evidence>
<accession>C0DSS6</accession>
<feature type="non-terminal residue" evidence="2">
    <location>
        <position position="61"/>
    </location>
</feature>